<dbReference type="PANTHER" id="PTHR24096">
    <property type="entry name" value="LONG-CHAIN-FATTY-ACID--COA LIGASE"/>
    <property type="match status" value="1"/>
</dbReference>
<evidence type="ECO:0000313" key="8">
    <source>
        <dbReference type="Proteomes" id="UP001237642"/>
    </source>
</evidence>
<dbReference type="Pfam" id="PF13193">
    <property type="entry name" value="AMP-binding_C"/>
    <property type="match status" value="1"/>
</dbReference>
<dbReference type="PROSITE" id="PS00455">
    <property type="entry name" value="AMP_BINDING"/>
    <property type="match status" value="1"/>
</dbReference>
<feature type="domain" description="AMP-dependent synthetase/ligase" evidence="5">
    <location>
        <begin position="152"/>
        <end position="500"/>
    </location>
</feature>
<evidence type="ECO:0000256" key="3">
    <source>
        <dbReference type="ARBA" id="ARBA00022598"/>
    </source>
</evidence>
<gene>
    <name evidence="7" type="ORF">POM88_051180</name>
</gene>
<reference evidence="7" key="2">
    <citation type="submission" date="2023-05" db="EMBL/GenBank/DDBJ databases">
        <authorList>
            <person name="Schelkunov M.I."/>
        </authorList>
    </citation>
    <scope>NUCLEOTIDE SEQUENCE</scope>
    <source>
        <strain evidence="7">Hsosn_3</strain>
        <tissue evidence="7">Leaf</tissue>
    </source>
</reference>
<sequence length="645" mass="70416">MDKNESLLNHIFLDTICIVIDSSLSNVFSRRPYGVAELERPVIFWCNWTLNENETSPHPNCFLLYFGISSKSSLRIPKNITRDIQQDSMPSLSETPGAINPNSGYNSATKTFHSLRPPVPLPPPSQPLSVTQYASSLLNSSTSFSPETTSFLIDAASSTRLSYSQFLTQSKSLSASLRSRFPVLTSQKVALIISPPSLHVPVLYFSLISLNIIISPANPLSTLSELAHLVKLCNPVIAFANTSVSKQLPALPLGTILIDSPEFLSMINSSRTYDVPKQIYVSQSDTAAVLFSSGTTGRVKGVELTHRNLIAVIADFYHNKRESPDGEELQQSVALFTLPLFHVFGFFMLIRGFALGETLVLMERFDFVKMLEAVEKYRVTYMPVSPPIVVAMAKSDLVAKYDLSSLRLLGSGGAALGKETSERFTARFPNVEVSQGYGMTETGGGATGMNNQEESKRYGSGGRLSASIEGKIVDPGTGEALGPGQQGELWLRGLSIMKGYVGDNAATAETLTSDGWLKTGDLCYLDSDGFLYIVDRLKELIKYKAYQVPPAELEHIIHSIPGVADVAVIPYPDEDAGQIPMAYVVRSPGSNISEREIQDFVAKQVSPYKKVRRVAFINSIPKSPAGKILRRELVNHALSGASARL</sequence>
<dbReference type="Proteomes" id="UP001237642">
    <property type="component" value="Unassembled WGS sequence"/>
</dbReference>
<dbReference type="InterPro" id="IPR045851">
    <property type="entry name" value="AMP-bd_C_sf"/>
</dbReference>
<evidence type="ECO:0000256" key="4">
    <source>
        <dbReference type="ARBA" id="ARBA00023051"/>
    </source>
</evidence>
<comment type="pathway">
    <text evidence="1">Phytoalexin biosynthesis; 3,4',5-trihydroxystilbene biosynthesis; 3,4',5-trihydroxystilbene from trans-4-coumarate: step 1/2.</text>
</comment>
<evidence type="ECO:0000256" key="2">
    <source>
        <dbReference type="ARBA" id="ARBA00006432"/>
    </source>
</evidence>
<proteinExistence type="inferred from homology"/>
<name>A0AAD8GZZ0_9APIA</name>
<dbReference type="FunFam" id="3.30.300.30:FF:000007">
    <property type="entry name" value="4-coumarate--CoA ligase 2"/>
    <property type="match status" value="1"/>
</dbReference>
<keyword evidence="3 7" id="KW-0436">Ligase</keyword>
<comment type="caution">
    <text evidence="7">The sequence shown here is derived from an EMBL/GenBank/DDBJ whole genome shotgun (WGS) entry which is preliminary data.</text>
</comment>
<dbReference type="GO" id="GO:0009698">
    <property type="term" value="P:phenylpropanoid metabolic process"/>
    <property type="evidence" value="ECO:0007669"/>
    <property type="project" value="UniProtKB-KW"/>
</dbReference>
<evidence type="ECO:0000313" key="7">
    <source>
        <dbReference type="EMBL" id="KAK1357924.1"/>
    </source>
</evidence>
<dbReference type="GO" id="GO:0016405">
    <property type="term" value="F:CoA-ligase activity"/>
    <property type="evidence" value="ECO:0007669"/>
    <property type="project" value="TreeGrafter"/>
</dbReference>
<dbReference type="AlphaFoldDB" id="A0AAD8GZZ0"/>
<dbReference type="InterPro" id="IPR025110">
    <property type="entry name" value="AMP-bd_C"/>
</dbReference>
<organism evidence="7 8">
    <name type="scientific">Heracleum sosnowskyi</name>
    <dbReference type="NCBI Taxonomy" id="360622"/>
    <lineage>
        <taxon>Eukaryota</taxon>
        <taxon>Viridiplantae</taxon>
        <taxon>Streptophyta</taxon>
        <taxon>Embryophyta</taxon>
        <taxon>Tracheophyta</taxon>
        <taxon>Spermatophyta</taxon>
        <taxon>Magnoliopsida</taxon>
        <taxon>eudicotyledons</taxon>
        <taxon>Gunneridae</taxon>
        <taxon>Pentapetalae</taxon>
        <taxon>asterids</taxon>
        <taxon>campanulids</taxon>
        <taxon>Apiales</taxon>
        <taxon>Apiaceae</taxon>
        <taxon>Apioideae</taxon>
        <taxon>apioid superclade</taxon>
        <taxon>Tordylieae</taxon>
        <taxon>Tordyliinae</taxon>
        <taxon>Heracleum</taxon>
    </lineage>
</organism>
<accession>A0AAD8GZZ0</accession>
<feature type="domain" description="AMP-binding enzyme C-terminal" evidence="6">
    <location>
        <begin position="552"/>
        <end position="627"/>
    </location>
</feature>
<dbReference type="InterPro" id="IPR000873">
    <property type="entry name" value="AMP-dep_synth/lig_dom"/>
</dbReference>
<dbReference type="Gene3D" id="3.40.50.12780">
    <property type="entry name" value="N-terminal domain of ligase-like"/>
    <property type="match status" value="1"/>
</dbReference>
<evidence type="ECO:0000259" key="6">
    <source>
        <dbReference type="Pfam" id="PF13193"/>
    </source>
</evidence>
<dbReference type="CDD" id="cd05904">
    <property type="entry name" value="4CL"/>
    <property type="match status" value="1"/>
</dbReference>
<keyword evidence="8" id="KW-1185">Reference proteome</keyword>
<dbReference type="InterPro" id="IPR042099">
    <property type="entry name" value="ANL_N_sf"/>
</dbReference>
<evidence type="ECO:0000259" key="5">
    <source>
        <dbReference type="Pfam" id="PF00501"/>
    </source>
</evidence>
<dbReference type="Gene3D" id="3.30.300.30">
    <property type="match status" value="1"/>
</dbReference>
<dbReference type="Pfam" id="PF00501">
    <property type="entry name" value="AMP-binding"/>
    <property type="match status" value="1"/>
</dbReference>
<comment type="similarity">
    <text evidence="2">Belongs to the ATP-dependent AMP-binding enzyme family.</text>
</comment>
<keyword evidence="4" id="KW-0587">Phenylpropanoid metabolism</keyword>
<dbReference type="PANTHER" id="PTHR24096:SF251">
    <property type="entry name" value="4-COUMARATE--COA LIGASE-LIKE 9"/>
    <property type="match status" value="1"/>
</dbReference>
<protein>
    <submittedName>
        <fullName evidence="7">4-coumarate--CoA ligase-like 9</fullName>
    </submittedName>
</protein>
<dbReference type="EMBL" id="JAUIZM010000011">
    <property type="protein sequence ID" value="KAK1357924.1"/>
    <property type="molecule type" value="Genomic_DNA"/>
</dbReference>
<evidence type="ECO:0000256" key="1">
    <source>
        <dbReference type="ARBA" id="ARBA00004930"/>
    </source>
</evidence>
<dbReference type="SUPFAM" id="SSF56801">
    <property type="entry name" value="Acetyl-CoA synthetase-like"/>
    <property type="match status" value="1"/>
</dbReference>
<dbReference type="InterPro" id="IPR020845">
    <property type="entry name" value="AMP-binding_CS"/>
</dbReference>
<reference evidence="7" key="1">
    <citation type="submission" date="2023-02" db="EMBL/GenBank/DDBJ databases">
        <title>Genome of toxic invasive species Heracleum sosnowskyi carries increased number of genes despite the absence of recent whole-genome duplications.</title>
        <authorList>
            <person name="Schelkunov M."/>
            <person name="Shtratnikova V."/>
            <person name="Makarenko M."/>
            <person name="Klepikova A."/>
            <person name="Omelchenko D."/>
            <person name="Novikova G."/>
            <person name="Obukhova E."/>
            <person name="Bogdanov V."/>
            <person name="Penin A."/>
            <person name="Logacheva M."/>
        </authorList>
    </citation>
    <scope>NUCLEOTIDE SEQUENCE</scope>
    <source>
        <strain evidence="7">Hsosn_3</strain>
        <tissue evidence="7">Leaf</tissue>
    </source>
</reference>